<dbReference type="InterPro" id="IPR011009">
    <property type="entry name" value="Kinase-like_dom_sf"/>
</dbReference>
<gene>
    <name evidence="12" type="ORF">CAOG_001932</name>
</gene>
<evidence type="ECO:0000256" key="2">
    <source>
        <dbReference type="ARBA" id="ARBA00022527"/>
    </source>
</evidence>
<feature type="binding site" evidence="9">
    <location>
        <position position="49"/>
    </location>
    <ligand>
        <name>ATP</name>
        <dbReference type="ChEBI" id="CHEBI:30616"/>
    </ligand>
</feature>
<dbReference type="OrthoDB" id="8693905at2759"/>
<dbReference type="Proteomes" id="UP000008743">
    <property type="component" value="Unassembled WGS sequence"/>
</dbReference>
<dbReference type="Gene3D" id="1.10.510.10">
    <property type="entry name" value="Transferase(Phosphotransferase) domain 1"/>
    <property type="match status" value="1"/>
</dbReference>
<dbReference type="AlphaFoldDB" id="A0A0D2VKT0"/>
<proteinExistence type="predicted"/>
<dbReference type="SUPFAM" id="SSF56112">
    <property type="entry name" value="Protein kinase-like (PK-like)"/>
    <property type="match status" value="1"/>
</dbReference>
<feature type="domain" description="Protein kinase" evidence="11">
    <location>
        <begin position="20"/>
        <end position="271"/>
    </location>
</feature>
<dbReference type="PANTHER" id="PTHR48012:SF2">
    <property type="entry name" value="STERILE20-LIKE KINASE, ISOFORM B"/>
    <property type="match status" value="1"/>
</dbReference>
<comment type="catalytic activity">
    <reaction evidence="7">
        <text>L-threonyl-[protein] + ATP = O-phospho-L-threonyl-[protein] + ADP + H(+)</text>
        <dbReference type="Rhea" id="RHEA:46608"/>
        <dbReference type="Rhea" id="RHEA-COMP:11060"/>
        <dbReference type="Rhea" id="RHEA-COMP:11605"/>
        <dbReference type="ChEBI" id="CHEBI:15378"/>
        <dbReference type="ChEBI" id="CHEBI:30013"/>
        <dbReference type="ChEBI" id="CHEBI:30616"/>
        <dbReference type="ChEBI" id="CHEBI:61977"/>
        <dbReference type="ChEBI" id="CHEBI:456216"/>
        <dbReference type="EC" id="2.7.11.1"/>
    </reaction>
</comment>
<keyword evidence="2" id="KW-0723">Serine/threonine-protein kinase</keyword>
<dbReference type="EMBL" id="KE346361">
    <property type="protein sequence ID" value="KJE90657.1"/>
    <property type="molecule type" value="Genomic_DNA"/>
</dbReference>
<dbReference type="FunFam" id="3.30.200.20:FF:000040">
    <property type="entry name" value="Dual specificity mitogen-activated protein kinase kinase"/>
    <property type="match status" value="1"/>
</dbReference>
<keyword evidence="13" id="KW-1185">Reference proteome</keyword>
<dbReference type="EC" id="2.7.11.1" evidence="1"/>
<evidence type="ECO:0000256" key="10">
    <source>
        <dbReference type="SAM" id="Phobius"/>
    </source>
</evidence>
<dbReference type="InterPro" id="IPR017441">
    <property type="entry name" value="Protein_kinase_ATP_BS"/>
</dbReference>
<keyword evidence="10" id="KW-0812">Transmembrane</keyword>
<organism evidence="12 13">
    <name type="scientific">Capsaspora owczarzaki (strain ATCC 30864)</name>
    <dbReference type="NCBI Taxonomy" id="595528"/>
    <lineage>
        <taxon>Eukaryota</taxon>
        <taxon>Filasterea</taxon>
        <taxon>Capsaspora</taxon>
    </lineage>
</organism>
<dbReference type="CDD" id="cd06612">
    <property type="entry name" value="STKc_MST1_2"/>
    <property type="match status" value="1"/>
</dbReference>
<dbReference type="Pfam" id="PF00069">
    <property type="entry name" value="Pkinase"/>
    <property type="match status" value="1"/>
</dbReference>
<dbReference type="PROSITE" id="PS00107">
    <property type="entry name" value="PROTEIN_KINASE_ATP"/>
    <property type="match status" value="1"/>
</dbReference>
<evidence type="ECO:0000256" key="1">
    <source>
        <dbReference type="ARBA" id="ARBA00012513"/>
    </source>
</evidence>
<comment type="catalytic activity">
    <reaction evidence="8">
        <text>L-seryl-[protein] + ATP = O-phospho-L-seryl-[protein] + ADP + H(+)</text>
        <dbReference type="Rhea" id="RHEA:17989"/>
        <dbReference type="Rhea" id="RHEA-COMP:9863"/>
        <dbReference type="Rhea" id="RHEA-COMP:11604"/>
        <dbReference type="ChEBI" id="CHEBI:15378"/>
        <dbReference type="ChEBI" id="CHEBI:29999"/>
        <dbReference type="ChEBI" id="CHEBI:30616"/>
        <dbReference type="ChEBI" id="CHEBI:83421"/>
        <dbReference type="ChEBI" id="CHEBI:456216"/>
        <dbReference type="EC" id="2.7.11.1"/>
    </reaction>
</comment>
<evidence type="ECO:0000259" key="11">
    <source>
        <dbReference type="PROSITE" id="PS50011"/>
    </source>
</evidence>
<name>A0A0D2VKT0_CAPO3</name>
<keyword evidence="3" id="KW-0808">Transferase</keyword>
<keyword evidence="10" id="KW-1133">Transmembrane helix</keyword>
<evidence type="ECO:0000256" key="9">
    <source>
        <dbReference type="PROSITE-ProRule" id="PRU10141"/>
    </source>
</evidence>
<evidence type="ECO:0000256" key="5">
    <source>
        <dbReference type="ARBA" id="ARBA00022777"/>
    </source>
</evidence>
<evidence type="ECO:0000313" key="13">
    <source>
        <dbReference type="Proteomes" id="UP000008743"/>
    </source>
</evidence>
<evidence type="ECO:0000313" key="12">
    <source>
        <dbReference type="EMBL" id="KJE90657.1"/>
    </source>
</evidence>
<dbReference type="GO" id="GO:0005737">
    <property type="term" value="C:cytoplasm"/>
    <property type="evidence" value="ECO:0007669"/>
    <property type="project" value="TreeGrafter"/>
</dbReference>
<dbReference type="STRING" id="595528.A0A0D2VKT0"/>
<dbReference type="PANTHER" id="PTHR48012">
    <property type="entry name" value="STERILE20-LIKE KINASE, ISOFORM B-RELATED"/>
    <property type="match status" value="1"/>
</dbReference>
<evidence type="ECO:0000256" key="6">
    <source>
        <dbReference type="ARBA" id="ARBA00022840"/>
    </source>
</evidence>
<evidence type="ECO:0000256" key="7">
    <source>
        <dbReference type="ARBA" id="ARBA00047899"/>
    </source>
</evidence>
<keyword evidence="10" id="KW-0472">Membrane</keyword>
<evidence type="ECO:0000256" key="8">
    <source>
        <dbReference type="ARBA" id="ARBA00048679"/>
    </source>
</evidence>
<evidence type="ECO:0000256" key="4">
    <source>
        <dbReference type="ARBA" id="ARBA00022741"/>
    </source>
</evidence>
<dbReference type="InterPro" id="IPR000719">
    <property type="entry name" value="Prot_kinase_dom"/>
</dbReference>
<dbReference type="GO" id="GO:0005524">
    <property type="term" value="F:ATP binding"/>
    <property type="evidence" value="ECO:0007669"/>
    <property type="project" value="UniProtKB-UniRule"/>
</dbReference>
<evidence type="ECO:0000256" key="3">
    <source>
        <dbReference type="ARBA" id="ARBA00022679"/>
    </source>
</evidence>
<keyword evidence="5 12" id="KW-0418">Kinase</keyword>
<dbReference type="InterPro" id="IPR050629">
    <property type="entry name" value="STE20/SPS1-PAK"/>
</dbReference>
<keyword evidence="6 9" id="KW-0067">ATP-binding</keyword>
<dbReference type="FunFam" id="1.10.510.10:FF:000605">
    <property type="entry name" value="serine/threonine-protein kinase 3 isoform X2"/>
    <property type="match status" value="1"/>
</dbReference>
<protein>
    <recommendedName>
        <fullName evidence="1">non-specific serine/threonine protein kinase</fullName>
        <ecNumber evidence="1">2.7.11.1</ecNumber>
    </recommendedName>
</protein>
<dbReference type="InParanoid" id="A0A0D2VKT0"/>
<reference evidence="13" key="1">
    <citation type="submission" date="2011-02" db="EMBL/GenBank/DDBJ databases">
        <title>The Genome Sequence of Capsaspora owczarzaki ATCC 30864.</title>
        <authorList>
            <person name="Russ C."/>
            <person name="Cuomo C."/>
            <person name="Burger G."/>
            <person name="Gray M.W."/>
            <person name="Holland P.W.H."/>
            <person name="King N."/>
            <person name="Lang F.B.F."/>
            <person name="Roger A.J."/>
            <person name="Ruiz-Trillo I."/>
            <person name="Young S.K."/>
            <person name="Zeng Q."/>
            <person name="Gargeya S."/>
            <person name="Alvarado L."/>
            <person name="Berlin A."/>
            <person name="Chapman S.B."/>
            <person name="Chen Z."/>
            <person name="Freedman E."/>
            <person name="Gellesch M."/>
            <person name="Goldberg J."/>
            <person name="Griggs A."/>
            <person name="Gujja S."/>
            <person name="Heilman E."/>
            <person name="Heiman D."/>
            <person name="Howarth C."/>
            <person name="Mehta T."/>
            <person name="Neiman D."/>
            <person name="Pearson M."/>
            <person name="Roberts A."/>
            <person name="Saif S."/>
            <person name="Shea T."/>
            <person name="Shenoy N."/>
            <person name="Sisk P."/>
            <person name="Stolte C."/>
            <person name="Sykes S."/>
            <person name="White J."/>
            <person name="Yandava C."/>
            <person name="Haas B."/>
            <person name="Nusbaum C."/>
            <person name="Birren B."/>
        </authorList>
    </citation>
    <scope>NUCLEOTIDE SEQUENCE</scope>
    <source>
        <strain evidence="13">ATCC 30864</strain>
    </source>
</reference>
<dbReference type="GO" id="GO:0004674">
    <property type="term" value="F:protein serine/threonine kinase activity"/>
    <property type="evidence" value="ECO:0007669"/>
    <property type="project" value="UniProtKB-KW"/>
</dbReference>
<dbReference type="PROSITE" id="PS50011">
    <property type="entry name" value="PROTEIN_KINASE_DOM"/>
    <property type="match status" value="1"/>
</dbReference>
<dbReference type="SMART" id="SM00220">
    <property type="entry name" value="S_TKc"/>
    <property type="match status" value="1"/>
</dbReference>
<feature type="transmembrane region" description="Helical" evidence="10">
    <location>
        <begin position="423"/>
        <end position="444"/>
    </location>
</feature>
<accession>A0A0D2VKT0</accession>
<feature type="transmembrane region" description="Helical" evidence="10">
    <location>
        <begin position="378"/>
        <end position="402"/>
    </location>
</feature>
<keyword evidence="4 9" id="KW-0547">Nucleotide-binding</keyword>
<sequence>MAANLVLDEAALKKAPEEVFDVLEKLGEGSYGSVFKARHKDTQSILAVKQVPLENDLQDIIKEISMIKECDSPFIVKYYGSYFKDTDLWIIMEFCGAGSVADVMRLRRKVLEEPEIACILQHALKGLSYLHSKLKIHRDIKAGNILLNHEGVAKLADFGVAGQLSDAMAKRNTVIGTPFWMAPEVIQEIGYDVKADIWSLGITAIEMAEGRPPYAEIHPMRAIFMIPTKPPPTLSEKDKFSESFNDFLAKCLKKNPAERPTAAELLEHPFIKNAPPISVLSKVMTEALALIAEKGLNPDDDEDASGEAGTVIPGTTKSYVDAATLVDSGTMVTGDSGTMVMGEDGTMKLSSDGTYKPQFLSRFGKKGLSENVPSLEQVMPIVSIFFSLYFFTFLLFSSRSLLLLRSKTAWGGFGRSRMWRLSAFWELCMLFPSLYPFSTLQFLFSHGHSEGLGGRGCGGVSRNHQH</sequence>
<dbReference type="PhylomeDB" id="A0A0D2VKT0"/>